<dbReference type="EMBL" id="JAIWQS010000006">
    <property type="protein sequence ID" value="KAJ8761304.1"/>
    <property type="molecule type" value="Genomic_DNA"/>
</dbReference>
<gene>
    <name evidence="2" type="ORF">K2173_001360</name>
</gene>
<organism evidence="2 3">
    <name type="scientific">Erythroxylum novogranatense</name>
    <dbReference type="NCBI Taxonomy" id="1862640"/>
    <lineage>
        <taxon>Eukaryota</taxon>
        <taxon>Viridiplantae</taxon>
        <taxon>Streptophyta</taxon>
        <taxon>Embryophyta</taxon>
        <taxon>Tracheophyta</taxon>
        <taxon>Spermatophyta</taxon>
        <taxon>Magnoliopsida</taxon>
        <taxon>eudicotyledons</taxon>
        <taxon>Gunneridae</taxon>
        <taxon>Pentapetalae</taxon>
        <taxon>rosids</taxon>
        <taxon>fabids</taxon>
        <taxon>Malpighiales</taxon>
        <taxon>Erythroxylaceae</taxon>
        <taxon>Erythroxylum</taxon>
    </lineage>
</organism>
<accession>A0AAV8T4S0</accession>
<dbReference type="AlphaFoldDB" id="A0AAV8T4S0"/>
<feature type="compositionally biased region" description="Polar residues" evidence="1">
    <location>
        <begin position="93"/>
        <end position="102"/>
    </location>
</feature>
<reference evidence="2 3" key="1">
    <citation type="submission" date="2021-09" db="EMBL/GenBank/DDBJ databases">
        <title>Genomic insights and catalytic innovation underlie evolution of tropane alkaloids biosynthesis.</title>
        <authorList>
            <person name="Wang Y.-J."/>
            <person name="Tian T."/>
            <person name="Huang J.-P."/>
            <person name="Huang S.-X."/>
        </authorList>
    </citation>
    <scope>NUCLEOTIDE SEQUENCE [LARGE SCALE GENOMIC DNA]</scope>
    <source>
        <strain evidence="2">KIB-2018</strain>
        <tissue evidence="2">Leaf</tissue>
    </source>
</reference>
<dbReference type="Proteomes" id="UP001159364">
    <property type="component" value="Linkage Group LG06"/>
</dbReference>
<name>A0AAV8T4S0_9ROSI</name>
<protein>
    <submittedName>
        <fullName evidence="2">Uncharacterized protein</fullName>
    </submittedName>
</protein>
<dbReference type="PANTHER" id="PTHR14386">
    <property type="entry name" value="PROTEIN FAM204A"/>
    <property type="match status" value="1"/>
</dbReference>
<evidence type="ECO:0000313" key="3">
    <source>
        <dbReference type="Proteomes" id="UP001159364"/>
    </source>
</evidence>
<feature type="compositionally biased region" description="Basic and acidic residues" evidence="1">
    <location>
        <begin position="61"/>
        <end position="77"/>
    </location>
</feature>
<dbReference type="PANTHER" id="PTHR14386:SF2">
    <property type="entry name" value="PROTEIN FAM204A"/>
    <property type="match status" value="1"/>
</dbReference>
<sequence length="135" mass="15874">MGKDRRVEEKGEDDERREEAIASISTLQPNFKVTRASNLQLSKLHELHKRRLKIKSKNYKKIKDAKDNSVHGQRKDLDEDSNPSTEDLGAPNLNRNDQNFFASQDIPKEYHAPKTRHKLHWGLDTKERWERKANM</sequence>
<evidence type="ECO:0000313" key="2">
    <source>
        <dbReference type="EMBL" id="KAJ8761304.1"/>
    </source>
</evidence>
<feature type="region of interest" description="Disordered" evidence="1">
    <location>
        <begin position="55"/>
        <end position="113"/>
    </location>
</feature>
<dbReference type="InterPro" id="IPR037690">
    <property type="entry name" value="FAM204A"/>
</dbReference>
<evidence type="ECO:0000256" key="1">
    <source>
        <dbReference type="SAM" id="MobiDB-lite"/>
    </source>
</evidence>
<comment type="caution">
    <text evidence="2">The sequence shown here is derived from an EMBL/GenBank/DDBJ whole genome shotgun (WGS) entry which is preliminary data.</text>
</comment>
<keyword evidence="3" id="KW-1185">Reference proteome</keyword>
<proteinExistence type="predicted"/>